<dbReference type="Gene3D" id="3.30.750.24">
    <property type="entry name" value="STAS domain"/>
    <property type="match status" value="1"/>
</dbReference>
<protein>
    <recommendedName>
        <fullName evidence="1">STAS domain-containing protein</fullName>
    </recommendedName>
</protein>
<comment type="caution">
    <text evidence="2">The sequence shown here is derived from an EMBL/GenBank/DDBJ whole genome shotgun (WGS) entry which is preliminary data.</text>
</comment>
<dbReference type="SUPFAM" id="SSF52091">
    <property type="entry name" value="SpoIIaa-like"/>
    <property type="match status" value="1"/>
</dbReference>
<evidence type="ECO:0000259" key="1">
    <source>
        <dbReference type="PROSITE" id="PS50801"/>
    </source>
</evidence>
<evidence type="ECO:0000313" key="3">
    <source>
        <dbReference type="Proteomes" id="UP000253235"/>
    </source>
</evidence>
<keyword evidence="3" id="KW-1185">Reference proteome</keyword>
<organism evidence="2 3">
    <name type="scientific">Flavobacterium petrolei</name>
    <dbReference type="NCBI Taxonomy" id="2259594"/>
    <lineage>
        <taxon>Bacteria</taxon>
        <taxon>Pseudomonadati</taxon>
        <taxon>Bacteroidota</taxon>
        <taxon>Flavobacteriia</taxon>
        <taxon>Flavobacteriales</taxon>
        <taxon>Flavobacteriaceae</taxon>
        <taxon>Flavobacterium</taxon>
    </lineage>
</organism>
<dbReference type="AlphaFoldDB" id="A0A482TPD3"/>
<dbReference type="Pfam" id="PF01740">
    <property type="entry name" value="STAS"/>
    <property type="match status" value="1"/>
</dbReference>
<dbReference type="InterPro" id="IPR002645">
    <property type="entry name" value="STAS_dom"/>
</dbReference>
<name>A0A482TPD3_9FLAO</name>
<sequence>MAIQITYNGGVYEINGLLNSQNGESLKNHFETLMIHSNAMVLSLNKVLDIDCNAANILSDLHKKADLCDILFYIIGRENKKVQELFNVLNYHDILL</sequence>
<dbReference type="OrthoDB" id="1163458at2"/>
<gene>
    <name evidence="2" type="ORF">DR871_005695</name>
</gene>
<dbReference type="Proteomes" id="UP000253235">
    <property type="component" value="Unassembled WGS sequence"/>
</dbReference>
<reference evidence="2 3" key="1">
    <citation type="submission" date="2019-01" db="EMBL/GenBank/DDBJ databases">
        <title>Flavobacterium sp. nov. isolated from arctic soil.</title>
        <authorList>
            <person name="Kim D.-U."/>
        </authorList>
    </citation>
    <scope>NUCLEOTIDE SEQUENCE [LARGE SCALE GENOMIC DNA]</scope>
    <source>
        <strain evidence="2 3">Kopri-42</strain>
    </source>
</reference>
<dbReference type="InterPro" id="IPR036513">
    <property type="entry name" value="STAS_dom_sf"/>
</dbReference>
<accession>A0A482TPD3</accession>
<evidence type="ECO:0000313" key="2">
    <source>
        <dbReference type="EMBL" id="RYJ53543.1"/>
    </source>
</evidence>
<proteinExistence type="predicted"/>
<dbReference type="RefSeq" id="WP_113664463.1">
    <property type="nucleotide sequence ID" value="NZ_QNVY02000001.1"/>
</dbReference>
<dbReference type="PROSITE" id="PS50801">
    <property type="entry name" value="STAS"/>
    <property type="match status" value="1"/>
</dbReference>
<feature type="domain" description="STAS" evidence="1">
    <location>
        <begin position="11"/>
        <end position="96"/>
    </location>
</feature>
<dbReference type="EMBL" id="QNVY02000001">
    <property type="protein sequence ID" value="RYJ53543.1"/>
    <property type="molecule type" value="Genomic_DNA"/>
</dbReference>